<evidence type="ECO:0000256" key="2">
    <source>
        <dbReference type="ARBA" id="ARBA00010743"/>
    </source>
</evidence>
<dbReference type="PANTHER" id="PTHR12465">
    <property type="entry name" value="UBIQUITIN SPECIFIC PROTEASE HOMOLOG 49"/>
    <property type="match status" value="1"/>
</dbReference>
<keyword evidence="4" id="KW-0805">Transcription regulation</keyword>
<name>E1Z4R9_CHLVA</name>
<keyword evidence="4" id="KW-0804">Transcription</keyword>
<dbReference type="PANTHER" id="PTHR12465:SF0">
    <property type="entry name" value="MEDIATOR OF RNA POLYMERASE II TRANSCRIPTION SUBUNIT 20"/>
    <property type="match status" value="1"/>
</dbReference>
<comment type="subcellular location">
    <subcellularLocation>
        <location evidence="1 4">Nucleus</location>
    </subcellularLocation>
</comment>
<dbReference type="FunCoup" id="E1Z4R9">
    <property type="interactions" value="754"/>
</dbReference>
<dbReference type="EMBL" id="GL433836">
    <property type="protein sequence ID" value="EFN59397.1"/>
    <property type="molecule type" value="Genomic_DNA"/>
</dbReference>
<dbReference type="AlphaFoldDB" id="E1Z4R9"/>
<sequence>MGVHLLLYWTAADGAARREAYDALSDAILCLGSSSSSRWTAQAAALRRVQAAAADDLPSVRAAGSEVSLHRVSLSDEPDQLFLLSRAARQVLQAGADMQAFLDRLALFKARGSVQLEGVQHAVGDFRISLARAVQAPQQNFLGLAVDLCYQPLDDAALAGPMLQDLAEVLQEAAEAAGGKLRRVAEGTSAFQLPPVFGPRHRAAQHVQLMAQLQEQAG</sequence>
<dbReference type="KEGG" id="cvr:CHLNCDRAFT_137890"/>
<comment type="similarity">
    <text evidence="2 4">Belongs to the Mediator complex subunit 20 family.</text>
</comment>
<dbReference type="GeneID" id="17358664"/>
<dbReference type="GO" id="GO:0006357">
    <property type="term" value="P:regulation of transcription by RNA polymerase II"/>
    <property type="evidence" value="ECO:0007669"/>
    <property type="project" value="InterPro"/>
</dbReference>
<dbReference type="Pfam" id="PF08612">
    <property type="entry name" value="Med20"/>
    <property type="match status" value="1"/>
</dbReference>
<dbReference type="eggNOG" id="KOG1383">
    <property type="taxonomic scope" value="Eukaryota"/>
</dbReference>
<dbReference type="InterPro" id="IPR013921">
    <property type="entry name" value="Mediator_Med20"/>
</dbReference>
<comment type="function">
    <text evidence="4">Component of the Mediator complex, a coactivator involved in the regulated transcription of nearly all RNA polymerase II-dependent genes. Mediator functions as a bridge to convey information from gene-specific regulatory proteins to the basal RNA polymerase II transcription machinery. Mediator is recruited to promoters by direct interactions with regulatory proteins and serves as a scaffold for the assembly of a functional preinitiation complex with RNA polymerase II and the general transcription factors.</text>
</comment>
<evidence type="ECO:0000256" key="4">
    <source>
        <dbReference type="RuleBase" id="RU364152"/>
    </source>
</evidence>
<organism evidence="6">
    <name type="scientific">Chlorella variabilis</name>
    <name type="common">Green alga</name>
    <dbReference type="NCBI Taxonomy" id="554065"/>
    <lineage>
        <taxon>Eukaryota</taxon>
        <taxon>Viridiplantae</taxon>
        <taxon>Chlorophyta</taxon>
        <taxon>core chlorophytes</taxon>
        <taxon>Trebouxiophyceae</taxon>
        <taxon>Chlorellales</taxon>
        <taxon>Chlorellaceae</taxon>
        <taxon>Chlorella clade</taxon>
        <taxon>Chlorella</taxon>
    </lineage>
</organism>
<keyword evidence="6" id="KW-1185">Reference proteome</keyword>
<evidence type="ECO:0000313" key="5">
    <source>
        <dbReference type="EMBL" id="EFN59397.1"/>
    </source>
</evidence>
<keyword evidence="4" id="KW-0010">Activator</keyword>
<accession>E1Z4R9</accession>
<dbReference type="OMA" id="HEHPGLY"/>
<gene>
    <name evidence="4" type="primary">MED20</name>
    <name evidence="5" type="ORF">CHLNCDRAFT_137890</name>
</gene>
<evidence type="ECO:0000256" key="3">
    <source>
        <dbReference type="ARBA" id="ARBA00023242"/>
    </source>
</evidence>
<dbReference type="GO" id="GO:0016592">
    <property type="term" value="C:mediator complex"/>
    <property type="evidence" value="ECO:0007669"/>
    <property type="project" value="InterPro"/>
</dbReference>
<keyword evidence="3 4" id="KW-0539">Nucleus</keyword>
<dbReference type="InParanoid" id="E1Z4R9"/>
<evidence type="ECO:0000313" key="6">
    <source>
        <dbReference type="Proteomes" id="UP000008141"/>
    </source>
</evidence>
<comment type="subunit">
    <text evidence="4">Component of the Mediator complex.</text>
</comment>
<evidence type="ECO:0000256" key="1">
    <source>
        <dbReference type="ARBA" id="ARBA00004123"/>
    </source>
</evidence>
<dbReference type="OrthoDB" id="510894at2759"/>
<protein>
    <recommendedName>
        <fullName evidence="4">Mediator of RNA polymerase II transcription subunit 20</fullName>
    </recommendedName>
    <alternativeName>
        <fullName evidence="4">Mediator complex subunit 20</fullName>
    </alternativeName>
</protein>
<proteinExistence type="inferred from homology"/>
<dbReference type="RefSeq" id="XP_005851499.1">
    <property type="nucleotide sequence ID" value="XM_005851437.1"/>
</dbReference>
<dbReference type="GO" id="GO:0003713">
    <property type="term" value="F:transcription coactivator activity"/>
    <property type="evidence" value="ECO:0007669"/>
    <property type="project" value="TreeGrafter"/>
</dbReference>
<reference evidence="5 6" key="1">
    <citation type="journal article" date="2010" name="Plant Cell">
        <title>The Chlorella variabilis NC64A genome reveals adaptation to photosymbiosis, coevolution with viruses, and cryptic sex.</title>
        <authorList>
            <person name="Blanc G."/>
            <person name="Duncan G."/>
            <person name="Agarkova I."/>
            <person name="Borodovsky M."/>
            <person name="Gurnon J."/>
            <person name="Kuo A."/>
            <person name="Lindquist E."/>
            <person name="Lucas S."/>
            <person name="Pangilinan J."/>
            <person name="Polle J."/>
            <person name="Salamov A."/>
            <person name="Terry A."/>
            <person name="Yamada T."/>
            <person name="Dunigan D.D."/>
            <person name="Grigoriev I.V."/>
            <person name="Claverie J.M."/>
            <person name="Van Etten J.L."/>
        </authorList>
    </citation>
    <scope>NUCLEOTIDE SEQUENCE [LARGE SCALE GENOMIC DNA]</scope>
    <source>
        <strain evidence="5 6">NC64A</strain>
    </source>
</reference>
<dbReference type="STRING" id="554065.E1Z4R9"/>
<dbReference type="Proteomes" id="UP000008141">
    <property type="component" value="Unassembled WGS sequence"/>
</dbReference>